<dbReference type="InterPro" id="IPR003754">
    <property type="entry name" value="4pyrrol_synth_uPrphyn_synth"/>
</dbReference>
<dbReference type="SUPFAM" id="SSF69618">
    <property type="entry name" value="HemD-like"/>
    <property type="match status" value="1"/>
</dbReference>
<keyword evidence="5" id="KW-1185">Reference proteome</keyword>
<dbReference type="PANTHER" id="PTHR38043:SF1">
    <property type="entry name" value="PROTEIN HEMX"/>
    <property type="match status" value="1"/>
</dbReference>
<dbReference type="Pfam" id="PF02602">
    <property type="entry name" value="HEM4"/>
    <property type="match status" value="1"/>
</dbReference>
<feature type="compositionally biased region" description="Basic and acidic residues" evidence="1">
    <location>
        <begin position="251"/>
        <end position="261"/>
    </location>
</feature>
<evidence type="ECO:0000259" key="3">
    <source>
        <dbReference type="Pfam" id="PF02602"/>
    </source>
</evidence>
<dbReference type="CDD" id="cd06578">
    <property type="entry name" value="HemD"/>
    <property type="match status" value="1"/>
</dbReference>
<dbReference type="InterPro" id="IPR007470">
    <property type="entry name" value="HemX"/>
</dbReference>
<evidence type="ECO:0000256" key="2">
    <source>
        <dbReference type="SAM" id="Phobius"/>
    </source>
</evidence>
<reference evidence="4 5" key="1">
    <citation type="submission" date="2016-09" db="EMBL/GenBank/DDBJ databases">
        <title>Pseudoalteromonas amylolytica sp. nov., isolated from the surface seawater.</title>
        <authorList>
            <person name="Wu Y.-H."/>
            <person name="Cheng H."/>
            <person name="Jin X.-B."/>
            <person name="Wang C.-S."/>
            <person name="Xu X.-W."/>
        </authorList>
    </citation>
    <scope>NUCLEOTIDE SEQUENCE [LARGE SCALE GENOMIC DNA]</scope>
    <source>
        <strain evidence="4 5">JW1</strain>
    </source>
</reference>
<evidence type="ECO:0000256" key="1">
    <source>
        <dbReference type="SAM" id="MobiDB-lite"/>
    </source>
</evidence>
<dbReference type="Proteomes" id="UP000179786">
    <property type="component" value="Unassembled WGS sequence"/>
</dbReference>
<keyword evidence="2" id="KW-0472">Membrane</keyword>
<gene>
    <name evidence="4" type="ORF">BET10_05500</name>
</gene>
<dbReference type="Pfam" id="PF04375">
    <property type="entry name" value="HemX"/>
    <property type="match status" value="1"/>
</dbReference>
<name>A0A1S1MUP8_9GAMM</name>
<evidence type="ECO:0000313" key="5">
    <source>
        <dbReference type="Proteomes" id="UP000179786"/>
    </source>
</evidence>
<organism evidence="4 5">
    <name type="scientific">Pseudoalteromonas amylolytica</name>
    <dbReference type="NCBI Taxonomy" id="1859457"/>
    <lineage>
        <taxon>Bacteria</taxon>
        <taxon>Pseudomonadati</taxon>
        <taxon>Pseudomonadota</taxon>
        <taxon>Gammaproteobacteria</taxon>
        <taxon>Alteromonadales</taxon>
        <taxon>Pseudoalteromonadaceae</taxon>
        <taxon>Pseudoalteromonas</taxon>
    </lineage>
</organism>
<sequence length="600" mass="65960">MRIAITRPEGKGLQLSQLLEKDGIYNVHTPVLRIEPCELNAAQLAPLSDADIIVFISQDAVKQLAAQVDALPTNAQLFAVGEQTAKAVQDCFSRSAVAPVQQDSEGLLALAPLQNIDAKQVVLVKGQGGRTLLAKTFKQRGAILNICAVYQRVPEQSDSSSWLDLWRIEQIDGIVITSNAAIDAVFNCQQSEYVDWLKSCHFFLVSQRSASYLHDTYGVSKTHISVAKGPDDLAIYTSIVPHQHQQGSHMSEQEKQPEAAKPETVTHTPQPVFKQKVSKLAILALLVALTGGAATAGLIIHGQQISDKTYAALAQLRADNALLSEQLKQTQSQLASVQSVQQGQRGAIEQQLTMQSQTVEAQLQAALSQAKQQISGALSSEALYLQRMAQFKANAEQDFQGASAVLQRLYEVVQNEADNTAVLSAIATDIAMLQAQPKPAYEDIYLKLHGMLQQVDELALKTLHLPEPKETQNTELSSDLNDFQSNLKKTWQNLVDDFIKIRTREVAVIDPLLDSEQQQLLRAQLRSHLSQAQSALMDKQASIFFSALESAKQTLSKYYDTRDDGVQAVLEQIGQLQNMGLQFNTQVELSSSTALKEWLQ</sequence>
<dbReference type="GO" id="GO:0004852">
    <property type="term" value="F:uroporphyrinogen-III synthase activity"/>
    <property type="evidence" value="ECO:0007669"/>
    <property type="project" value="InterPro"/>
</dbReference>
<dbReference type="AlphaFoldDB" id="A0A1S1MUP8"/>
<evidence type="ECO:0000313" key="4">
    <source>
        <dbReference type="EMBL" id="OHU92508.1"/>
    </source>
</evidence>
<dbReference type="InterPro" id="IPR036108">
    <property type="entry name" value="4pyrrol_syn_uPrphyn_synt_sf"/>
</dbReference>
<dbReference type="STRING" id="1859457.BET10_05500"/>
<dbReference type="GO" id="GO:0033014">
    <property type="term" value="P:tetrapyrrole biosynthetic process"/>
    <property type="evidence" value="ECO:0007669"/>
    <property type="project" value="InterPro"/>
</dbReference>
<dbReference type="PANTHER" id="PTHR38043">
    <property type="entry name" value="PROTEIN HEMX"/>
    <property type="match status" value="1"/>
</dbReference>
<keyword evidence="2" id="KW-1133">Transmembrane helix</keyword>
<feature type="domain" description="Tetrapyrrole biosynthesis uroporphyrinogen III synthase" evidence="3">
    <location>
        <begin position="14"/>
        <end position="220"/>
    </location>
</feature>
<accession>A0A1S1MUP8</accession>
<proteinExistence type="predicted"/>
<dbReference type="EMBL" id="MKJU01000007">
    <property type="protein sequence ID" value="OHU92508.1"/>
    <property type="molecule type" value="Genomic_DNA"/>
</dbReference>
<dbReference type="Gene3D" id="3.40.50.10090">
    <property type="match status" value="2"/>
</dbReference>
<feature type="region of interest" description="Disordered" evidence="1">
    <location>
        <begin position="245"/>
        <end position="267"/>
    </location>
</feature>
<protein>
    <recommendedName>
        <fullName evidence="3">Tetrapyrrole biosynthesis uroporphyrinogen III synthase domain-containing protein</fullName>
    </recommendedName>
</protein>
<feature type="transmembrane region" description="Helical" evidence="2">
    <location>
        <begin position="280"/>
        <end position="300"/>
    </location>
</feature>
<keyword evidence="2" id="KW-0812">Transmembrane</keyword>
<comment type="caution">
    <text evidence="4">The sequence shown here is derived from an EMBL/GenBank/DDBJ whole genome shotgun (WGS) entry which is preliminary data.</text>
</comment>